<proteinExistence type="predicted"/>
<dbReference type="Gene3D" id="1.10.30.50">
    <property type="match status" value="1"/>
</dbReference>
<dbReference type="PANTHER" id="PTHR41286">
    <property type="entry name" value="HNH NUCLEASE YAJD-RELATED"/>
    <property type="match status" value="1"/>
</dbReference>
<reference evidence="2" key="1">
    <citation type="submission" date="2022-06" db="EMBL/GenBank/DDBJ databases">
        <title>Complete genome sequence and characterization of Cupriavidus gilardii QJ1 isolated from contaminating cells.</title>
        <authorList>
            <person name="Qi J."/>
        </authorList>
    </citation>
    <scope>NUCLEOTIDE SEQUENCE</scope>
    <source>
        <strain evidence="2">QJ1</strain>
    </source>
</reference>
<keyword evidence="2" id="KW-0540">Nuclease</keyword>
<keyword evidence="2" id="KW-0255">Endonuclease</keyword>
<feature type="region of interest" description="Disordered" evidence="1">
    <location>
        <begin position="1"/>
        <end position="33"/>
    </location>
</feature>
<dbReference type="GO" id="GO:0004519">
    <property type="term" value="F:endonuclease activity"/>
    <property type="evidence" value="ECO:0007669"/>
    <property type="project" value="UniProtKB-KW"/>
</dbReference>
<organism evidence="2 3">
    <name type="scientific">Cupriavidus gilardii</name>
    <dbReference type="NCBI Taxonomy" id="82541"/>
    <lineage>
        <taxon>Bacteria</taxon>
        <taxon>Pseudomonadati</taxon>
        <taxon>Pseudomonadota</taxon>
        <taxon>Betaproteobacteria</taxon>
        <taxon>Burkholderiales</taxon>
        <taxon>Burkholderiaceae</taxon>
        <taxon>Cupriavidus</taxon>
    </lineage>
</organism>
<keyword evidence="2" id="KW-0378">Hydrolase</keyword>
<evidence type="ECO:0000313" key="2">
    <source>
        <dbReference type="EMBL" id="USE81143.1"/>
    </source>
</evidence>
<protein>
    <submittedName>
        <fullName evidence="2">HNH endonuclease</fullName>
    </submittedName>
</protein>
<evidence type="ECO:0000313" key="3">
    <source>
        <dbReference type="Proteomes" id="UP001056648"/>
    </source>
</evidence>
<dbReference type="EMBL" id="CP098736">
    <property type="protein sequence ID" value="USE81143.1"/>
    <property type="molecule type" value="Genomic_DNA"/>
</dbReference>
<dbReference type="InterPro" id="IPR003615">
    <property type="entry name" value="HNH_nuc"/>
</dbReference>
<gene>
    <name evidence="2" type="ORF">NDR89_15605</name>
</gene>
<dbReference type="CDD" id="cd00085">
    <property type="entry name" value="HNHc"/>
    <property type="match status" value="1"/>
</dbReference>
<dbReference type="RefSeq" id="WP_252253664.1">
    <property type="nucleotide sequence ID" value="NZ_CP098736.1"/>
</dbReference>
<feature type="compositionally biased region" description="Polar residues" evidence="1">
    <location>
        <begin position="23"/>
        <end position="33"/>
    </location>
</feature>
<dbReference type="Proteomes" id="UP001056648">
    <property type="component" value="Chromosome 2"/>
</dbReference>
<keyword evidence="3" id="KW-1185">Reference proteome</keyword>
<dbReference type="PANTHER" id="PTHR41286:SF1">
    <property type="entry name" value="HNH NUCLEASE YAJD-RELATED"/>
    <property type="match status" value="1"/>
</dbReference>
<name>A0ABY4W0H7_9BURK</name>
<accession>A0ABY4W0H7</accession>
<evidence type="ECO:0000256" key="1">
    <source>
        <dbReference type="SAM" id="MobiDB-lite"/>
    </source>
</evidence>
<sequence>MKPRLQTLGARVASAPSRLPQMQPGSWRTSEQSSTKRGYGYRWQKARSEHLRAHPFCVYCLRELGIEAKTVADTIVECAARGLIVPYGNVVDHVRPHRGDQVLFWDPSNWQTLCATHHSRDKQREESRP</sequence>